<protein>
    <recommendedName>
        <fullName evidence="1">F5/8 type C domain-containing protein</fullName>
    </recommendedName>
</protein>
<evidence type="ECO:0000259" key="1">
    <source>
        <dbReference type="PROSITE" id="PS50022"/>
    </source>
</evidence>
<feature type="domain" description="F5/8 type C" evidence="1">
    <location>
        <begin position="175"/>
        <end position="327"/>
    </location>
</feature>
<reference evidence="2 3" key="1">
    <citation type="submission" date="2016-04" db="EMBL/GenBank/DDBJ databases">
        <title>New species of Pectobacterium.</title>
        <authorList>
            <person name="Waleron M."/>
            <person name="Misztak A.E."/>
            <person name="Waleron K."/>
        </authorList>
    </citation>
    <scope>NUCLEOTIDE SEQUENCE [LARGE SCALE GENOMIC DNA]</scope>
    <source>
        <strain evidence="2 3">IFB5232</strain>
    </source>
</reference>
<evidence type="ECO:0000313" key="2">
    <source>
        <dbReference type="EMBL" id="PKX86318.1"/>
    </source>
</evidence>
<sequence length="563" mass="60743">MGAAAAVHTHTTSDITDYTQKTKQLIADSLEAGNGVTLSRNASNGKTVISATVSNGSGNGSGGYTVVDKAGATAGENHLFSISPQTSYAYDAYALKEETGASNQTYLVDNFDSASQPNYNSTSAVNFNGTVTPFIGDTYELQQDGSFYSAEIKADGEFLSLIPETSTSIIPAMTSDSAPVGYVASASNFAISTAAFHPYVAFDGKDNVGEWPDCWSTDNQWLPSVANPHWLRIDLPEGKSVFSYQMVNRSRNELGNPKSWKFQGSNDNGVTWDTLHEIADSADNNPGSKRDYKLGKVVTYKSYRLLITAKNGSQPFTTLAELSLFSPISRFVIQSNNTYYGVTNGVLSEILGELTKEKIDQYGVFSLDKLDTAGTVLTAPVKIVSNEKMKVKTTYIPFPQIVLPKELMYASAWAKINSATLTAAQTNAGKVRVAVSRDLNDWFAWNGTAWLSIGALSADTTSATALIQDGMTPAALNAVTATQWGQLFASKNNVPDRLAFAFALDVTDPAVDVSSIDKLALNVDNASSWKLQTSAEVEIRWNRDNVTFRTVAAGNYKLAYQHP</sequence>
<dbReference type="Pfam" id="PF00754">
    <property type="entry name" value="F5_F8_type_C"/>
    <property type="match status" value="1"/>
</dbReference>
<dbReference type="Proteomes" id="UP000234468">
    <property type="component" value="Unassembled WGS sequence"/>
</dbReference>
<organism evidence="2 3">
    <name type="scientific">Pectobacterium peruviense</name>
    <dbReference type="NCBI Taxonomy" id="2066479"/>
    <lineage>
        <taxon>Bacteria</taxon>
        <taxon>Pseudomonadati</taxon>
        <taxon>Pseudomonadota</taxon>
        <taxon>Gammaproteobacteria</taxon>
        <taxon>Enterobacterales</taxon>
        <taxon>Pectobacteriaceae</taxon>
        <taxon>Pectobacterium</taxon>
    </lineage>
</organism>
<keyword evidence="3" id="KW-1185">Reference proteome</keyword>
<dbReference type="SUPFAM" id="SSF49785">
    <property type="entry name" value="Galactose-binding domain-like"/>
    <property type="match status" value="1"/>
</dbReference>
<comment type="caution">
    <text evidence="2">The sequence shown here is derived from an EMBL/GenBank/DDBJ whole genome shotgun (WGS) entry which is preliminary data.</text>
</comment>
<dbReference type="EMBL" id="LXFV01000011">
    <property type="protein sequence ID" value="PKX86318.1"/>
    <property type="molecule type" value="Genomic_DNA"/>
</dbReference>
<evidence type="ECO:0000313" key="3">
    <source>
        <dbReference type="Proteomes" id="UP000234468"/>
    </source>
</evidence>
<accession>A0ABX4S709</accession>
<gene>
    <name evidence="2" type="ORF">A0G03_12595</name>
</gene>
<dbReference type="PROSITE" id="PS50022">
    <property type="entry name" value="FA58C_3"/>
    <property type="match status" value="1"/>
</dbReference>
<proteinExistence type="predicted"/>
<dbReference type="InterPro" id="IPR000421">
    <property type="entry name" value="FA58C"/>
</dbReference>
<dbReference type="InterPro" id="IPR008979">
    <property type="entry name" value="Galactose-bd-like_sf"/>
</dbReference>
<name>A0ABX4S709_9GAMM</name>
<dbReference type="Gene3D" id="2.60.120.260">
    <property type="entry name" value="Galactose-binding domain-like"/>
    <property type="match status" value="1"/>
</dbReference>